<accession>A0A6C0BEE6</accession>
<dbReference type="AlphaFoldDB" id="A0A6C0BEE6"/>
<sequence length="234" mass="27143">MSNIDNNKRGRGRPRKIKTHIIIDRPDKNDDSIYKNDVETEDIIIICFPLTDNEEEEVEVVEKIVPVNSDKNIPHTDKNITVLLNEIKKKDAIIKNLKSVKTTNVLEYNITQENNNKIMNNIKCWWCDELFKCPPAHIVNYYVNDIYYVIGNFCSFNCALKHNLKMMKDYKYGSRNALTLNLKHKLTGNDDPVILAKARETLISKGGKLTIEQFRQNFIYVNENLLANVKIIVT</sequence>
<reference evidence="1" key="1">
    <citation type="journal article" date="2020" name="Nature">
        <title>Giant virus diversity and host interactions through global metagenomics.</title>
        <authorList>
            <person name="Schulz F."/>
            <person name="Roux S."/>
            <person name="Paez-Espino D."/>
            <person name="Jungbluth S."/>
            <person name="Walsh D.A."/>
            <person name="Denef V.J."/>
            <person name="McMahon K.D."/>
            <person name="Konstantinidis K.T."/>
            <person name="Eloe-Fadrosh E.A."/>
            <person name="Kyrpides N.C."/>
            <person name="Woyke T."/>
        </authorList>
    </citation>
    <scope>NUCLEOTIDE SEQUENCE</scope>
    <source>
        <strain evidence="1">GVMAG-M-3300010160-60</strain>
    </source>
</reference>
<dbReference type="EMBL" id="MN739130">
    <property type="protein sequence ID" value="QHS90141.1"/>
    <property type="molecule type" value="Genomic_DNA"/>
</dbReference>
<organism evidence="1">
    <name type="scientific">viral metagenome</name>
    <dbReference type="NCBI Taxonomy" id="1070528"/>
    <lineage>
        <taxon>unclassified sequences</taxon>
        <taxon>metagenomes</taxon>
        <taxon>organismal metagenomes</taxon>
    </lineage>
</organism>
<proteinExistence type="predicted"/>
<name>A0A6C0BEE6_9ZZZZ</name>
<protein>
    <submittedName>
        <fullName evidence="1">Uncharacterized protein</fullName>
    </submittedName>
</protein>
<evidence type="ECO:0000313" key="1">
    <source>
        <dbReference type="EMBL" id="QHS90141.1"/>
    </source>
</evidence>